<dbReference type="InterPro" id="IPR040357">
    <property type="entry name" value="Vma22/CCDC115"/>
</dbReference>
<feature type="region of interest" description="Disordered" evidence="2">
    <location>
        <begin position="216"/>
        <end position="241"/>
    </location>
</feature>
<dbReference type="Proteomes" id="UP000777482">
    <property type="component" value="Unassembled WGS sequence"/>
</dbReference>
<dbReference type="GO" id="GO:0070072">
    <property type="term" value="P:vacuolar proton-transporting V-type ATPase complex assembly"/>
    <property type="evidence" value="ECO:0007669"/>
    <property type="project" value="InterPro"/>
</dbReference>
<dbReference type="GO" id="GO:0051082">
    <property type="term" value="F:unfolded protein binding"/>
    <property type="evidence" value="ECO:0007669"/>
    <property type="project" value="TreeGrafter"/>
</dbReference>
<gene>
    <name evidence="3" type="ORF">C6P46_002573</name>
</gene>
<name>A0A9P6W7X4_RHOMI</name>
<evidence type="ECO:0000313" key="4">
    <source>
        <dbReference type="Proteomes" id="UP000777482"/>
    </source>
</evidence>
<evidence type="ECO:0000256" key="2">
    <source>
        <dbReference type="SAM" id="MobiDB-lite"/>
    </source>
</evidence>
<comment type="caution">
    <text evidence="3">The sequence shown here is derived from an EMBL/GenBank/DDBJ whole genome shotgun (WGS) entry which is preliminary data.</text>
</comment>
<feature type="compositionally biased region" description="Polar residues" evidence="2">
    <location>
        <begin position="135"/>
        <end position="161"/>
    </location>
</feature>
<dbReference type="Pfam" id="PF21730">
    <property type="entry name" value="Vma22_CCDC115"/>
    <property type="match status" value="1"/>
</dbReference>
<feature type="region of interest" description="Disordered" evidence="2">
    <location>
        <begin position="101"/>
        <end position="176"/>
    </location>
</feature>
<accession>A0A9P6W7X4</accession>
<dbReference type="PANTHER" id="PTHR31996:SF2">
    <property type="entry name" value="COILED-COIL DOMAIN-CONTAINING PROTEIN 115"/>
    <property type="match status" value="1"/>
</dbReference>
<organism evidence="3 4">
    <name type="scientific">Rhodotorula mucilaginosa</name>
    <name type="common">Yeast</name>
    <name type="synonym">Rhodotorula rubra</name>
    <dbReference type="NCBI Taxonomy" id="5537"/>
    <lineage>
        <taxon>Eukaryota</taxon>
        <taxon>Fungi</taxon>
        <taxon>Dikarya</taxon>
        <taxon>Basidiomycota</taxon>
        <taxon>Pucciniomycotina</taxon>
        <taxon>Microbotryomycetes</taxon>
        <taxon>Sporidiobolales</taxon>
        <taxon>Sporidiobolaceae</taxon>
        <taxon>Rhodotorula</taxon>
    </lineage>
</organism>
<reference evidence="3 4" key="1">
    <citation type="submission" date="2020-11" db="EMBL/GenBank/DDBJ databases">
        <title>Kefir isolates.</title>
        <authorList>
            <person name="Marcisauskas S."/>
            <person name="Kim Y."/>
            <person name="Blasche S."/>
        </authorList>
    </citation>
    <scope>NUCLEOTIDE SEQUENCE [LARGE SCALE GENOMIC DNA]</scope>
    <source>
        <strain evidence="3 4">KR</strain>
    </source>
</reference>
<evidence type="ECO:0000313" key="3">
    <source>
        <dbReference type="EMBL" id="KAG0667161.1"/>
    </source>
</evidence>
<sequence>MSADQLRDELDRLLVDYLEAIELYQQARHRLESHLKSASLGFFDLARAKLALGPANVGPARYDLTEHASHKVVRITPNEAAKEQEDTTANAPSWRFALADRPDDEDAQEEATPVAAAAAADSDQLHPTLRHRARTTTSRSDTPPQQDTAVTNPAVASSPTEKQPPPRPSPLSQFAALPPPALRASATAFTQAVQIAVGIVDAEARVRECARRIKRVRKGIDRRREEEEEEAAAASAGESRN</sequence>
<dbReference type="OrthoDB" id="2537719at2759"/>
<feature type="compositionally biased region" description="Low complexity" evidence="2">
    <location>
        <begin position="232"/>
        <end position="241"/>
    </location>
</feature>
<proteinExistence type="predicted"/>
<dbReference type="AlphaFoldDB" id="A0A9P6W7X4"/>
<protein>
    <recommendedName>
        <fullName evidence="1">Vacuolar ATPase assembly protein VMA22</fullName>
    </recommendedName>
</protein>
<keyword evidence="4" id="KW-1185">Reference proteome</keyword>
<dbReference type="PANTHER" id="PTHR31996">
    <property type="entry name" value="COILED-COIL DOMAIN-CONTAINING PROTEIN 115"/>
    <property type="match status" value="1"/>
</dbReference>
<dbReference type="EMBL" id="PUHQ01000002">
    <property type="protein sequence ID" value="KAG0667161.1"/>
    <property type="molecule type" value="Genomic_DNA"/>
</dbReference>
<evidence type="ECO:0000256" key="1">
    <source>
        <dbReference type="ARBA" id="ARBA00093634"/>
    </source>
</evidence>